<accession>A0AA40KEQ4</accession>
<gene>
    <name evidence="2" type="ORF">K0M31_016740</name>
</gene>
<feature type="compositionally biased region" description="Basic and acidic residues" evidence="1">
    <location>
        <begin position="1"/>
        <end position="14"/>
    </location>
</feature>
<dbReference type="AlphaFoldDB" id="A0AA40KEQ4"/>
<keyword evidence="3" id="KW-1185">Reference proteome</keyword>
<evidence type="ECO:0000256" key="1">
    <source>
        <dbReference type="SAM" id="MobiDB-lite"/>
    </source>
</evidence>
<sequence length="476" mass="53372">MEGKSEQEQQKNETGRSGLTKENWIKKLGNYSPHKCQVPTSPIRTNAIKAVDRSGFCNTYEATTQQTISGSSQPPLEESDLEGIIREFEMGFLSPSKQDGATNGTSRRKNFVKKIVTAFEVKYKTVQATGESHEENKSHTTIAEPLKRKSGIFSSPCKSNFEVSFEKFSPLKQNGKNGDESGNVSKNNSTVFKIRSGIFGSPYKSKDKKVTDLFDISKEEKRESSKESGIFSSSFNCNDSKNASLSEFRSSSMDFKRESWKESSSDCSILFKSDKDESSRGANFHFSSLDETKTIDSIDLDVTSPETVFVADIALPKTSTMINKFSKDKDDSVIREISCVGRTPKIIGAFLKKPIEVEDTSINWIPIIRKKLPRKKSLKKLLYSLTGKKFNKKDKLFCSEINLSEELREFQDSGYDEKSCSSSSLTSLISFTEVLLQQKNSHIESNGRSTLETFKPKNKSDKKKNEVSCYTNYSSG</sequence>
<name>A0AA40KEQ4_9HYME</name>
<organism evidence="2 3">
    <name type="scientific">Melipona bicolor</name>
    <dbReference type="NCBI Taxonomy" id="60889"/>
    <lineage>
        <taxon>Eukaryota</taxon>
        <taxon>Metazoa</taxon>
        <taxon>Ecdysozoa</taxon>
        <taxon>Arthropoda</taxon>
        <taxon>Hexapoda</taxon>
        <taxon>Insecta</taxon>
        <taxon>Pterygota</taxon>
        <taxon>Neoptera</taxon>
        <taxon>Endopterygota</taxon>
        <taxon>Hymenoptera</taxon>
        <taxon>Apocrita</taxon>
        <taxon>Aculeata</taxon>
        <taxon>Apoidea</taxon>
        <taxon>Anthophila</taxon>
        <taxon>Apidae</taxon>
        <taxon>Melipona</taxon>
    </lineage>
</organism>
<evidence type="ECO:0000313" key="2">
    <source>
        <dbReference type="EMBL" id="KAK1117368.1"/>
    </source>
</evidence>
<reference evidence="2" key="1">
    <citation type="submission" date="2021-10" db="EMBL/GenBank/DDBJ databases">
        <title>Melipona bicolor Genome sequencing and assembly.</title>
        <authorList>
            <person name="Araujo N.S."/>
            <person name="Arias M.C."/>
        </authorList>
    </citation>
    <scope>NUCLEOTIDE SEQUENCE</scope>
    <source>
        <strain evidence="2">USP_2M_L1-L4_2017</strain>
        <tissue evidence="2">Whole body</tissue>
    </source>
</reference>
<comment type="caution">
    <text evidence="2">The sequence shown here is derived from an EMBL/GenBank/DDBJ whole genome shotgun (WGS) entry which is preliminary data.</text>
</comment>
<dbReference type="EMBL" id="JAHYIQ010000052">
    <property type="protein sequence ID" value="KAK1117368.1"/>
    <property type="molecule type" value="Genomic_DNA"/>
</dbReference>
<protein>
    <submittedName>
        <fullName evidence="2">Uncharacterized protein</fullName>
    </submittedName>
</protein>
<feature type="region of interest" description="Disordered" evidence="1">
    <location>
        <begin position="451"/>
        <end position="476"/>
    </location>
</feature>
<proteinExistence type="predicted"/>
<evidence type="ECO:0000313" key="3">
    <source>
        <dbReference type="Proteomes" id="UP001177670"/>
    </source>
</evidence>
<feature type="region of interest" description="Disordered" evidence="1">
    <location>
        <begin position="1"/>
        <end position="24"/>
    </location>
</feature>
<feature type="compositionally biased region" description="Basic and acidic residues" evidence="1">
    <location>
        <begin position="454"/>
        <end position="466"/>
    </location>
</feature>
<dbReference type="Proteomes" id="UP001177670">
    <property type="component" value="Unassembled WGS sequence"/>
</dbReference>